<protein>
    <submittedName>
        <fullName evidence="2">Uncharacterized protein</fullName>
    </submittedName>
</protein>
<organism evidence="2 3">
    <name type="scientific">Chaetomidium leptoderma</name>
    <dbReference type="NCBI Taxonomy" id="669021"/>
    <lineage>
        <taxon>Eukaryota</taxon>
        <taxon>Fungi</taxon>
        <taxon>Dikarya</taxon>
        <taxon>Ascomycota</taxon>
        <taxon>Pezizomycotina</taxon>
        <taxon>Sordariomycetes</taxon>
        <taxon>Sordariomycetidae</taxon>
        <taxon>Sordariales</taxon>
        <taxon>Chaetomiaceae</taxon>
        <taxon>Chaetomidium</taxon>
    </lineage>
</organism>
<evidence type="ECO:0000256" key="1">
    <source>
        <dbReference type="SAM" id="MobiDB-lite"/>
    </source>
</evidence>
<comment type="caution">
    <text evidence="2">The sequence shown here is derived from an EMBL/GenBank/DDBJ whole genome shotgun (WGS) entry which is preliminary data.</text>
</comment>
<feature type="compositionally biased region" description="Acidic residues" evidence="1">
    <location>
        <begin position="236"/>
        <end position="247"/>
    </location>
</feature>
<keyword evidence="3" id="KW-1185">Reference proteome</keyword>
<name>A0AAN6VBR8_9PEZI</name>
<feature type="compositionally biased region" description="Polar residues" evidence="1">
    <location>
        <begin position="1"/>
        <end position="13"/>
    </location>
</feature>
<dbReference type="Proteomes" id="UP001302745">
    <property type="component" value="Unassembled WGS sequence"/>
</dbReference>
<feature type="compositionally biased region" description="Low complexity" evidence="1">
    <location>
        <begin position="26"/>
        <end position="38"/>
    </location>
</feature>
<feature type="non-terminal residue" evidence="2">
    <location>
        <position position="247"/>
    </location>
</feature>
<dbReference type="EMBL" id="MU857391">
    <property type="protein sequence ID" value="KAK4148437.1"/>
    <property type="molecule type" value="Genomic_DNA"/>
</dbReference>
<feature type="compositionally biased region" description="Gly residues" evidence="1">
    <location>
        <begin position="141"/>
        <end position="150"/>
    </location>
</feature>
<reference evidence="2" key="1">
    <citation type="journal article" date="2023" name="Mol. Phylogenet. Evol.">
        <title>Genome-scale phylogeny and comparative genomics of the fungal order Sordariales.</title>
        <authorList>
            <person name="Hensen N."/>
            <person name="Bonometti L."/>
            <person name="Westerberg I."/>
            <person name="Brannstrom I.O."/>
            <person name="Guillou S."/>
            <person name="Cros-Aarteil S."/>
            <person name="Calhoun S."/>
            <person name="Haridas S."/>
            <person name="Kuo A."/>
            <person name="Mondo S."/>
            <person name="Pangilinan J."/>
            <person name="Riley R."/>
            <person name="LaButti K."/>
            <person name="Andreopoulos B."/>
            <person name="Lipzen A."/>
            <person name="Chen C."/>
            <person name="Yan M."/>
            <person name="Daum C."/>
            <person name="Ng V."/>
            <person name="Clum A."/>
            <person name="Steindorff A."/>
            <person name="Ohm R.A."/>
            <person name="Martin F."/>
            <person name="Silar P."/>
            <person name="Natvig D.O."/>
            <person name="Lalanne C."/>
            <person name="Gautier V."/>
            <person name="Ament-Velasquez S.L."/>
            <person name="Kruys A."/>
            <person name="Hutchinson M.I."/>
            <person name="Powell A.J."/>
            <person name="Barry K."/>
            <person name="Miller A.N."/>
            <person name="Grigoriev I.V."/>
            <person name="Debuchy R."/>
            <person name="Gladieux P."/>
            <person name="Hiltunen Thoren M."/>
            <person name="Johannesson H."/>
        </authorList>
    </citation>
    <scope>NUCLEOTIDE SEQUENCE</scope>
    <source>
        <strain evidence="2">CBS 538.74</strain>
    </source>
</reference>
<gene>
    <name evidence="2" type="ORF">C8A00DRAFT_38990</name>
</gene>
<reference evidence="2" key="2">
    <citation type="submission" date="2023-05" db="EMBL/GenBank/DDBJ databases">
        <authorList>
            <consortium name="Lawrence Berkeley National Laboratory"/>
            <person name="Steindorff A."/>
            <person name="Hensen N."/>
            <person name="Bonometti L."/>
            <person name="Westerberg I."/>
            <person name="Brannstrom I.O."/>
            <person name="Guillou S."/>
            <person name="Cros-Aarteil S."/>
            <person name="Calhoun S."/>
            <person name="Haridas S."/>
            <person name="Kuo A."/>
            <person name="Mondo S."/>
            <person name="Pangilinan J."/>
            <person name="Riley R."/>
            <person name="Labutti K."/>
            <person name="Andreopoulos B."/>
            <person name="Lipzen A."/>
            <person name="Chen C."/>
            <person name="Yanf M."/>
            <person name="Daum C."/>
            <person name="Ng V."/>
            <person name="Clum A."/>
            <person name="Ohm R."/>
            <person name="Martin F."/>
            <person name="Silar P."/>
            <person name="Natvig D."/>
            <person name="Lalanne C."/>
            <person name="Gautier V."/>
            <person name="Ament-Velasquez S.L."/>
            <person name="Kruys A."/>
            <person name="Hutchinson M.I."/>
            <person name="Powell A.J."/>
            <person name="Barry K."/>
            <person name="Miller A.N."/>
            <person name="Grigoriev I.V."/>
            <person name="Debuchy R."/>
            <person name="Gladieux P."/>
            <person name="Thoren M.H."/>
            <person name="Johannesson H."/>
        </authorList>
    </citation>
    <scope>NUCLEOTIDE SEQUENCE</scope>
    <source>
        <strain evidence="2">CBS 538.74</strain>
    </source>
</reference>
<feature type="compositionally biased region" description="Low complexity" evidence="1">
    <location>
        <begin position="53"/>
        <end position="62"/>
    </location>
</feature>
<evidence type="ECO:0000313" key="3">
    <source>
        <dbReference type="Proteomes" id="UP001302745"/>
    </source>
</evidence>
<dbReference type="AlphaFoldDB" id="A0AAN6VBR8"/>
<feature type="compositionally biased region" description="Basic and acidic residues" evidence="1">
    <location>
        <begin position="194"/>
        <end position="226"/>
    </location>
</feature>
<accession>A0AAN6VBR8</accession>
<proteinExistence type="predicted"/>
<evidence type="ECO:0000313" key="2">
    <source>
        <dbReference type="EMBL" id="KAK4148437.1"/>
    </source>
</evidence>
<feature type="compositionally biased region" description="Polar residues" evidence="1">
    <location>
        <begin position="43"/>
        <end position="52"/>
    </location>
</feature>
<feature type="region of interest" description="Disordered" evidence="1">
    <location>
        <begin position="1"/>
        <end position="247"/>
    </location>
</feature>
<feature type="compositionally biased region" description="Basic residues" evidence="1">
    <location>
        <begin position="153"/>
        <end position="166"/>
    </location>
</feature>
<sequence>MASPNRSSRNSTGRAIRRPISPLPPASSIYSQQSSAASMPVSPLSTAHSVQQPGNPNHRAPAGAPPPPSHRRPNSSTFFRPADMAAAGGGYPLASGINNNRYDFNDYHDDNDLPGGYDGAYDHLRSPPPTHSGDDNVSRGSGSGSGGSGGGKDKKKSKSSNKHKKAGGCLKVVDRNSLSAGAKAGIWLMGTTPEKLEQAARAQKDRREREREERREKKQAKREMKRAAGRGPLEDGGGEYDEGDDVV</sequence>